<feature type="domain" description="Transposase IS66 central" evidence="1">
    <location>
        <begin position="68"/>
        <end position="347"/>
    </location>
</feature>
<dbReference type="STRING" id="1121877.FEAC_07530"/>
<dbReference type="PANTHER" id="PTHR33678:SF1">
    <property type="entry name" value="BLL1576 PROTEIN"/>
    <property type="match status" value="1"/>
</dbReference>
<proteinExistence type="predicted"/>
<accession>A0A0D8FWM2</accession>
<evidence type="ECO:0000259" key="1">
    <source>
        <dbReference type="Pfam" id="PF03050"/>
    </source>
</evidence>
<evidence type="ECO:0000259" key="2">
    <source>
        <dbReference type="Pfam" id="PF13005"/>
    </source>
</evidence>
<feature type="domain" description="Transposase IS66 zinc-finger binding" evidence="2">
    <location>
        <begin position="6"/>
        <end position="51"/>
    </location>
</feature>
<dbReference type="Pfam" id="PF03050">
    <property type="entry name" value="DDE_Tnp_IS66"/>
    <property type="match status" value="1"/>
</dbReference>
<evidence type="ECO:0000313" key="4">
    <source>
        <dbReference type="Proteomes" id="UP000032336"/>
    </source>
</evidence>
<dbReference type="PATRIC" id="fig|1121877.4.peg.801"/>
<dbReference type="NCBIfam" id="NF033517">
    <property type="entry name" value="transpos_IS66"/>
    <property type="match status" value="1"/>
</dbReference>
<dbReference type="PANTHER" id="PTHR33678">
    <property type="entry name" value="BLL1576 PROTEIN"/>
    <property type="match status" value="1"/>
</dbReference>
<evidence type="ECO:0000313" key="3">
    <source>
        <dbReference type="EMBL" id="KJE77319.1"/>
    </source>
</evidence>
<name>A0A0D8FWM2_9ACTN</name>
<dbReference type="Pfam" id="PF13005">
    <property type="entry name" value="zf-IS66"/>
    <property type="match status" value="1"/>
</dbReference>
<keyword evidence="4" id="KW-1185">Reference proteome</keyword>
<dbReference type="AlphaFoldDB" id="A0A0D8FWM2"/>
<dbReference type="Proteomes" id="UP000032336">
    <property type="component" value="Unassembled WGS sequence"/>
</dbReference>
<reference evidence="3 4" key="1">
    <citation type="submission" date="2015-01" db="EMBL/GenBank/DDBJ databases">
        <title>Draft genome of the acidophilic iron oxidizer Ferrimicrobium acidiphilum strain T23.</title>
        <authorList>
            <person name="Poehlein A."/>
            <person name="Eisen S."/>
            <person name="Schloemann M."/>
            <person name="Johnson B.D."/>
            <person name="Daniel R."/>
            <person name="Muehling M."/>
        </authorList>
    </citation>
    <scope>NUCLEOTIDE SEQUENCE [LARGE SCALE GENOMIC DNA]</scope>
    <source>
        <strain evidence="3 4">T23</strain>
    </source>
</reference>
<dbReference type="InterPro" id="IPR052344">
    <property type="entry name" value="Transposase-related"/>
</dbReference>
<organism evidence="3 4">
    <name type="scientific">Ferrimicrobium acidiphilum DSM 19497</name>
    <dbReference type="NCBI Taxonomy" id="1121877"/>
    <lineage>
        <taxon>Bacteria</taxon>
        <taxon>Bacillati</taxon>
        <taxon>Actinomycetota</taxon>
        <taxon>Acidimicrobiia</taxon>
        <taxon>Acidimicrobiales</taxon>
        <taxon>Acidimicrobiaceae</taxon>
        <taxon>Ferrimicrobium</taxon>
    </lineage>
</organism>
<comment type="caution">
    <text evidence="3">The sequence shown here is derived from an EMBL/GenBank/DDBJ whole genome shotgun (WGS) entry which is preliminary data.</text>
</comment>
<dbReference type="EMBL" id="JXUW01000005">
    <property type="protein sequence ID" value="KJE77319.1"/>
    <property type="molecule type" value="Genomic_DNA"/>
</dbReference>
<gene>
    <name evidence="3" type="ORF">FEAC_07530</name>
</gene>
<sequence length="385" mass="42859">MLYHAPSNCKSCGRDLRDADIIDTEARQVFDLPPMAPEVIEHRVQRRRCRCGTLSVASFPPEAKAPTCYGPRVRALAVSLVIGQHLPYARTAEVLRDMLATPVSTGAICAMVAEASKRVEPFIETLREGLSRAKVVHFDETGARVRGKLWWVHGASSESLTLYFVHPRRGILAMDAMDVLPGFTGVAQHDGWKPYLRYEDATHALCNAHHLRELEYVSSQMGQGWASEMAGLLLEIKAAVGRASDKGKVALDPRLLGRYLARYDRIVAAGFAANPLPERVSGKRGRRAKSKAANLLERLDRYRSEVLRFGTNFAVDFDNNLSERDVRMLKLQNKISGGWRSEEGAQAWVRVRSYLSTARKQGHNATEVLTQLFGGHCWMPTLPGP</sequence>
<dbReference type="InterPro" id="IPR004291">
    <property type="entry name" value="Transposase_IS66_central"/>
</dbReference>
<protein>
    <submittedName>
        <fullName evidence="3">Transposase IS66 family protein</fullName>
    </submittedName>
</protein>
<dbReference type="InterPro" id="IPR024474">
    <property type="entry name" value="Znf_dom_IS66"/>
</dbReference>